<dbReference type="EMBL" id="AUWU02000004">
    <property type="protein sequence ID" value="KAH0573537.1"/>
    <property type="molecule type" value="Genomic_DNA"/>
</dbReference>
<evidence type="ECO:0000313" key="3">
    <source>
        <dbReference type="Proteomes" id="UP000018208"/>
    </source>
</evidence>
<organism evidence="1">
    <name type="scientific">Spironucleus salmonicida</name>
    <dbReference type="NCBI Taxonomy" id="348837"/>
    <lineage>
        <taxon>Eukaryota</taxon>
        <taxon>Metamonada</taxon>
        <taxon>Diplomonadida</taxon>
        <taxon>Hexamitidae</taxon>
        <taxon>Hexamitinae</taxon>
        <taxon>Spironucleus</taxon>
    </lineage>
</organism>
<sequence length="338" mass="39232">MLKKLLGTMYKEDQFTIIAQGIMSNMALDMSKIPQAKKVILISPIVKFKIIINSEFKKKTNRINRISYVDEFSMQSELQLCQNDKMESEISGEIIEVKQECEQSHKLKYQALESKFVLVKIQNEELKQVKKIKSSEGHTTSIYKDVIINYEELGIVQNIISTNILKGQYLYTRSFNNLMYKIYSNKIIKQKICDTFRINSIYEDSRLQDVYQIIKQISSVNGTSKKKKLLSKYIIMFNIYSQLDKYNELNQQINMLDDDYFQSMQQFYNFQFIDASSVSNRTVCQVIVSPHDLLLSYSTLDTLQLMQQLNKVQVRTIIGTGHDILNATVVSIANLVFG</sequence>
<accession>V6LZG1</accession>
<dbReference type="EMBL" id="KI546083">
    <property type="protein sequence ID" value="EST46209.1"/>
    <property type="molecule type" value="Genomic_DNA"/>
</dbReference>
<reference evidence="2" key="2">
    <citation type="submission" date="2020-12" db="EMBL/GenBank/DDBJ databases">
        <title>New Spironucleus salmonicida genome in near-complete chromosomes.</title>
        <authorList>
            <person name="Xu F."/>
            <person name="Kurt Z."/>
            <person name="Jimenez-Gonzalez A."/>
            <person name="Astvaldsson A."/>
            <person name="Andersson J.O."/>
            <person name="Svard S.G."/>
        </authorList>
    </citation>
    <scope>NUCLEOTIDE SEQUENCE</scope>
    <source>
        <strain evidence="2">ATCC 50377</strain>
    </source>
</reference>
<gene>
    <name evidence="1" type="ORF">SS50377_13804</name>
    <name evidence="2" type="ORF">SS50377_23471</name>
</gene>
<protein>
    <submittedName>
        <fullName evidence="1">Uncharacterized protein</fullName>
    </submittedName>
</protein>
<dbReference type="Proteomes" id="UP000018208">
    <property type="component" value="Unassembled WGS sequence"/>
</dbReference>
<name>V6LZG1_9EUKA</name>
<evidence type="ECO:0000313" key="2">
    <source>
        <dbReference type="EMBL" id="KAH0573537.1"/>
    </source>
</evidence>
<proteinExistence type="predicted"/>
<evidence type="ECO:0000313" key="1">
    <source>
        <dbReference type="EMBL" id="EST46209.1"/>
    </source>
</evidence>
<keyword evidence="3" id="KW-1185">Reference proteome</keyword>
<dbReference type="AlphaFoldDB" id="V6LZG1"/>
<reference evidence="1 2" key="1">
    <citation type="journal article" date="2014" name="PLoS Genet.">
        <title>The Genome of Spironucleus salmonicida Highlights a Fish Pathogen Adapted to Fluctuating Environments.</title>
        <authorList>
            <person name="Xu F."/>
            <person name="Jerlstrom-Hultqvist J."/>
            <person name="Einarsson E."/>
            <person name="Astvaldsson A."/>
            <person name="Svard S.G."/>
            <person name="Andersson J.O."/>
        </authorList>
    </citation>
    <scope>NUCLEOTIDE SEQUENCE</scope>
    <source>
        <strain evidence="2">ATCC 50377</strain>
    </source>
</reference>
<dbReference type="VEuPathDB" id="GiardiaDB:SS50377_23471"/>